<dbReference type="PANTHER" id="PTHR18964">
    <property type="entry name" value="ROK (REPRESSOR, ORF, KINASE) FAMILY"/>
    <property type="match status" value="1"/>
</dbReference>
<dbReference type="AlphaFoldDB" id="A0A0K8PA06"/>
<protein>
    <submittedName>
        <fullName evidence="2">Sugar kinase of the NBD/HSP70 family</fullName>
    </submittedName>
</protein>
<dbReference type="InterPro" id="IPR049874">
    <property type="entry name" value="ROK_cs"/>
</dbReference>
<reference evidence="2" key="1">
    <citation type="journal article" date="2015" name="Genome Announc.">
        <title>Draft Genome Sequence of Anaerolineae Strain TC1, a Novel Isolate from a Methanogenic Wastewater Treatment System.</title>
        <authorList>
            <person name="Matsuura N."/>
            <person name="Tourlousse D.M."/>
            <person name="Sun L."/>
            <person name="Toyonaga M."/>
            <person name="Kuroda K."/>
            <person name="Ohashi A."/>
            <person name="Cruz R."/>
            <person name="Yamaguchi T."/>
            <person name="Sekiguchi Y."/>
        </authorList>
    </citation>
    <scope>NUCLEOTIDE SEQUENCE [LARGE SCALE GENOMIC DNA]</scope>
    <source>
        <strain evidence="2">TC1</strain>
    </source>
</reference>
<proteinExistence type="inferred from homology"/>
<dbReference type="OrthoDB" id="9795247at2"/>
<dbReference type="STRING" id="1678840.ATC1_1227"/>
<dbReference type="Pfam" id="PF00480">
    <property type="entry name" value="ROK"/>
    <property type="match status" value="1"/>
</dbReference>
<evidence type="ECO:0000313" key="2">
    <source>
        <dbReference type="EMBL" id="GAP39498.1"/>
    </source>
</evidence>
<keyword evidence="3" id="KW-1185">Reference proteome</keyword>
<dbReference type="PANTHER" id="PTHR18964:SF149">
    <property type="entry name" value="BIFUNCTIONAL UDP-N-ACETYLGLUCOSAMINE 2-EPIMERASE_N-ACETYLMANNOSAMINE KINASE"/>
    <property type="match status" value="1"/>
</dbReference>
<evidence type="ECO:0000313" key="3">
    <source>
        <dbReference type="Proteomes" id="UP000053370"/>
    </source>
</evidence>
<dbReference type="PROSITE" id="PS01125">
    <property type="entry name" value="ROK"/>
    <property type="match status" value="1"/>
</dbReference>
<dbReference type="EMBL" id="DF968180">
    <property type="protein sequence ID" value="GAP39498.1"/>
    <property type="molecule type" value="Genomic_DNA"/>
</dbReference>
<dbReference type="GO" id="GO:0016301">
    <property type="term" value="F:kinase activity"/>
    <property type="evidence" value="ECO:0007669"/>
    <property type="project" value="UniProtKB-KW"/>
</dbReference>
<dbReference type="Gene3D" id="3.30.420.40">
    <property type="match status" value="2"/>
</dbReference>
<sequence length="323" mass="34050">MGYFIGCDLGGTNLRAAVVNSVTGEVNSLTIIPTMAHEGYEAVLLRMANLFKDIIEKSKLKSDDIQGIGIGVPGMMDFESGLTTFITNLPGHWINVPVAPIIKEKTGIPAFLINDVRAITWGELKFGAGKGCQSLVCYALGTGIGGGIVVNNQLVLGNSGQAGELGHMTVDPNGPLCNCGNHGCLEQYSSGPAIKAAALKAISHGGTTILGEMVGYDLNKMTPEVVYNAAMKGDTIARTIYENAGYYLGIAIANSIVTLEPQKIVIGGGIAQAGELLFAPMRKAIQERVFLVPMDRIEIVQAELGNNAGVIGASMWAENRIQK</sequence>
<accession>A0A0K8PA06</accession>
<evidence type="ECO:0000256" key="1">
    <source>
        <dbReference type="ARBA" id="ARBA00006479"/>
    </source>
</evidence>
<dbReference type="InterPro" id="IPR000600">
    <property type="entry name" value="ROK"/>
</dbReference>
<name>A0A0K8PA06_9CHLR</name>
<dbReference type="SUPFAM" id="SSF53067">
    <property type="entry name" value="Actin-like ATPase domain"/>
    <property type="match status" value="1"/>
</dbReference>
<keyword evidence="2" id="KW-0808">Transferase</keyword>
<dbReference type="Proteomes" id="UP000053370">
    <property type="component" value="Unassembled WGS sequence"/>
</dbReference>
<gene>
    <name evidence="2" type="ORF">ATC1_1227</name>
</gene>
<comment type="similarity">
    <text evidence="1">Belongs to the ROK (NagC/XylR) family.</text>
</comment>
<organism evidence="2">
    <name type="scientific">Flexilinea flocculi</name>
    <dbReference type="NCBI Taxonomy" id="1678840"/>
    <lineage>
        <taxon>Bacteria</taxon>
        <taxon>Bacillati</taxon>
        <taxon>Chloroflexota</taxon>
        <taxon>Anaerolineae</taxon>
        <taxon>Anaerolineales</taxon>
        <taxon>Anaerolineaceae</taxon>
        <taxon>Flexilinea</taxon>
    </lineage>
</organism>
<dbReference type="RefSeq" id="WP_062277973.1">
    <property type="nucleotide sequence ID" value="NZ_DF968180.1"/>
</dbReference>
<keyword evidence="2" id="KW-0418">Kinase</keyword>
<dbReference type="InterPro" id="IPR043129">
    <property type="entry name" value="ATPase_NBD"/>
</dbReference>